<organism evidence="2 3">
    <name type="scientific">Liparis tanakae</name>
    <name type="common">Tanaka's snailfish</name>
    <dbReference type="NCBI Taxonomy" id="230148"/>
    <lineage>
        <taxon>Eukaryota</taxon>
        <taxon>Metazoa</taxon>
        <taxon>Chordata</taxon>
        <taxon>Craniata</taxon>
        <taxon>Vertebrata</taxon>
        <taxon>Euteleostomi</taxon>
        <taxon>Actinopterygii</taxon>
        <taxon>Neopterygii</taxon>
        <taxon>Teleostei</taxon>
        <taxon>Neoteleostei</taxon>
        <taxon>Acanthomorphata</taxon>
        <taxon>Eupercaria</taxon>
        <taxon>Perciformes</taxon>
        <taxon>Cottioidei</taxon>
        <taxon>Cottales</taxon>
        <taxon>Liparidae</taxon>
        <taxon>Liparis</taxon>
    </lineage>
</organism>
<reference evidence="2 3" key="1">
    <citation type="submission" date="2019-03" db="EMBL/GenBank/DDBJ databases">
        <title>First draft genome of Liparis tanakae, snailfish: a comprehensive survey of snailfish specific genes.</title>
        <authorList>
            <person name="Kim W."/>
            <person name="Song I."/>
            <person name="Jeong J.-H."/>
            <person name="Kim D."/>
            <person name="Kim S."/>
            <person name="Ryu S."/>
            <person name="Song J.Y."/>
            <person name="Lee S.K."/>
        </authorList>
    </citation>
    <scope>NUCLEOTIDE SEQUENCE [LARGE SCALE GENOMIC DNA]</scope>
    <source>
        <tissue evidence="2">Muscle</tissue>
    </source>
</reference>
<dbReference type="AlphaFoldDB" id="A0A4Z2EVV1"/>
<keyword evidence="3" id="KW-1185">Reference proteome</keyword>
<evidence type="ECO:0000313" key="2">
    <source>
        <dbReference type="EMBL" id="TNN32681.1"/>
    </source>
</evidence>
<accession>A0A4Z2EVV1</accession>
<dbReference type="EMBL" id="SRLO01002551">
    <property type="protein sequence ID" value="TNN32681.1"/>
    <property type="molecule type" value="Genomic_DNA"/>
</dbReference>
<feature type="compositionally biased region" description="Basic residues" evidence="1">
    <location>
        <begin position="54"/>
        <end position="70"/>
    </location>
</feature>
<dbReference type="Proteomes" id="UP000314294">
    <property type="component" value="Unassembled WGS sequence"/>
</dbReference>
<comment type="caution">
    <text evidence="2">The sequence shown here is derived from an EMBL/GenBank/DDBJ whole genome shotgun (WGS) entry which is preliminary data.</text>
</comment>
<evidence type="ECO:0000313" key="3">
    <source>
        <dbReference type="Proteomes" id="UP000314294"/>
    </source>
</evidence>
<sequence length="79" mass="8656">MPLARHRVTETPIASAYPAIRFTLIFMKKGEAEEDGEEEAAAASSQDSLWSRGQRNRSKALKLSGRRRRCQPAPAVGSG</sequence>
<feature type="region of interest" description="Disordered" evidence="1">
    <location>
        <begin position="36"/>
        <end position="79"/>
    </location>
</feature>
<gene>
    <name evidence="2" type="ORF">EYF80_057156</name>
</gene>
<name>A0A4Z2EVV1_9TELE</name>
<evidence type="ECO:0000256" key="1">
    <source>
        <dbReference type="SAM" id="MobiDB-lite"/>
    </source>
</evidence>
<feature type="compositionally biased region" description="Polar residues" evidence="1">
    <location>
        <begin position="44"/>
        <end position="53"/>
    </location>
</feature>
<proteinExistence type="predicted"/>
<protein>
    <submittedName>
        <fullName evidence="2">Uncharacterized protein</fullName>
    </submittedName>
</protein>